<sequence length="258" mass="28890">MVNKLLSSLFGISLFHSDKKEKERLGEQLTAISLRLKDQQNRLEETIRRLKEKDKDLFSKVIRAQEEGEEARAKIYAQEIAEIRKFIKIIYTATLALEKVRIKLDTVQELQGASIVLFPVAKLLGDLKDQVRNVVPDVAMALDSIVSNVNGIAIQTGSVDGTSLVPSIVDEQAQQILKEAQSSAEAKMKEILPDLPHPPISQTPVRRKVTVDDVMSYIKSRGGFFDVQDFASLYGLGRQEVMELLREMNSRGLISLEA</sequence>
<accession>A0A510DUF1</accession>
<dbReference type="Proteomes" id="UP000325030">
    <property type="component" value="Chromosome"/>
</dbReference>
<dbReference type="GeneID" id="41717414"/>
<dbReference type="Gene3D" id="6.10.140.1230">
    <property type="match status" value="1"/>
</dbReference>
<dbReference type="AlphaFoldDB" id="A0A510E230"/>
<organism evidence="3 5">
    <name type="scientific">Sulfuracidifex tepidarius</name>
    <dbReference type="NCBI Taxonomy" id="1294262"/>
    <lineage>
        <taxon>Archaea</taxon>
        <taxon>Thermoproteota</taxon>
        <taxon>Thermoprotei</taxon>
        <taxon>Sulfolobales</taxon>
        <taxon>Sulfolobaceae</taxon>
        <taxon>Sulfuracidifex</taxon>
    </lineage>
</organism>
<keyword evidence="3" id="KW-0132">Cell division</keyword>
<evidence type="ECO:0000256" key="1">
    <source>
        <dbReference type="SAM" id="Coils"/>
    </source>
</evidence>
<proteinExistence type="predicted"/>
<accession>A0A510E230</accession>
<evidence type="ECO:0000313" key="2">
    <source>
        <dbReference type="EMBL" id="BBG23799.1"/>
    </source>
</evidence>
<dbReference type="GO" id="GO:0051301">
    <property type="term" value="P:cell division"/>
    <property type="evidence" value="ECO:0007669"/>
    <property type="project" value="UniProtKB-KW"/>
</dbReference>
<keyword evidence="1" id="KW-0175">Coiled coil</keyword>
<dbReference type="InterPro" id="IPR036388">
    <property type="entry name" value="WH-like_DNA-bd_sf"/>
</dbReference>
<dbReference type="EMBL" id="AP018929">
    <property type="protein sequence ID" value="BBG23799.1"/>
    <property type="molecule type" value="Genomic_DNA"/>
</dbReference>
<dbReference type="OrthoDB" id="36371at2157"/>
<keyword evidence="3" id="KW-0131">Cell cycle</keyword>
<evidence type="ECO:0000313" key="4">
    <source>
        <dbReference type="Proteomes" id="UP000322983"/>
    </source>
</evidence>
<dbReference type="STRING" id="1294262.GCA_001316085_01038"/>
<reference evidence="5" key="1">
    <citation type="submission" date="2018-09" db="EMBL/GenBank/DDBJ databases">
        <title>Complete Genome Sequencing of Sulfolobus sp. JCM 16834.</title>
        <authorList>
            <person name="Kato S."/>
            <person name="Itoh T."/>
            <person name="Ohkuma M."/>
        </authorList>
    </citation>
    <scope>NUCLEOTIDE SEQUENCE [LARGE SCALE GENOMIC DNA]</scope>
    <source>
        <strain evidence="5">IC-007</strain>
    </source>
</reference>
<reference evidence="3 4" key="2">
    <citation type="journal article" date="2020" name="Int. J. Syst. Evol. Microbiol.">
        <title>Sulfuracidifex tepidarius gen. nov., sp. nov. and transfer of Sulfolobus metallicus Huber and Stetter 1992 to the genus Sulfuracidifex as Sulfuracidifex metallicus comb. nov.</title>
        <authorList>
            <person name="Itoh T."/>
            <person name="Miura T."/>
            <person name="Sakai H.D."/>
            <person name="Kato S."/>
            <person name="Ohkuma M."/>
            <person name="Takashina T."/>
        </authorList>
    </citation>
    <scope>NUCLEOTIDE SEQUENCE</scope>
    <source>
        <strain evidence="2 4">IC-006</strain>
        <strain evidence="3">IC-007</strain>
    </source>
</reference>
<dbReference type="NCBIfam" id="NF041008">
    <property type="entry name" value="cell_div_CdvB"/>
    <property type="match status" value="1"/>
</dbReference>
<feature type="coiled-coil region" evidence="1">
    <location>
        <begin position="22"/>
        <end position="56"/>
    </location>
</feature>
<dbReference type="KEGG" id="step:IC006_1094"/>
<evidence type="ECO:0000313" key="3">
    <source>
        <dbReference type="EMBL" id="BBG26554.1"/>
    </source>
</evidence>
<dbReference type="Gene3D" id="1.10.10.10">
    <property type="entry name" value="Winged helix-like DNA-binding domain superfamily/Winged helix DNA-binding domain"/>
    <property type="match status" value="1"/>
</dbReference>
<dbReference type="RefSeq" id="WP_054845499.1">
    <property type="nucleotide sequence ID" value="NZ_AP018929.1"/>
</dbReference>
<dbReference type="InterPro" id="IPR053654">
    <property type="entry name" value="Cell_Div_Complex_Comp"/>
</dbReference>
<protein>
    <submittedName>
        <fullName evidence="3">Cell division protein B</fullName>
    </submittedName>
</protein>
<keyword evidence="4" id="KW-1185">Reference proteome</keyword>
<dbReference type="EMBL" id="AP018930">
    <property type="protein sequence ID" value="BBG26554.1"/>
    <property type="molecule type" value="Genomic_DNA"/>
</dbReference>
<dbReference type="Proteomes" id="UP000322983">
    <property type="component" value="Chromosome"/>
</dbReference>
<evidence type="ECO:0000313" key="5">
    <source>
        <dbReference type="Proteomes" id="UP000325030"/>
    </source>
</evidence>
<gene>
    <name evidence="2" type="ORF">IC006_1094</name>
    <name evidence="3" type="ORF">IC007_1069</name>
</gene>
<name>A0A510E230_9CREN</name>